<dbReference type="Pfam" id="PF08708">
    <property type="entry name" value="PriCT_1"/>
    <property type="match status" value="1"/>
</dbReference>
<protein>
    <recommendedName>
        <fullName evidence="5">Virulence protein E</fullName>
    </recommendedName>
</protein>
<evidence type="ECO:0000313" key="3">
    <source>
        <dbReference type="EMBL" id="RHL37563.1"/>
    </source>
</evidence>
<dbReference type="Proteomes" id="UP000284495">
    <property type="component" value="Unassembled WGS sequence"/>
</dbReference>
<feature type="domain" description="BT4734-like N-terminal" evidence="2">
    <location>
        <begin position="56"/>
        <end position="174"/>
    </location>
</feature>
<dbReference type="RefSeq" id="WP_118218800.1">
    <property type="nucleotide sequence ID" value="NZ_JAQEAW010000008.1"/>
</dbReference>
<sequence length="292" mass="33651">MTDKITLIEGLFRNQYICISELLDLKNKIETPYGYIKDITLDIQRNMGNKKKQDWLKKKLPVVLVNGIFGKRLDTALSDYSYYICIDLDYDLPNELSERDSDWVKHTSDPYVRMAFHSPRGGIKLIIQHDSLDPAFHKELYSSISGYLGNTHIDSKCDNLSRAHFICYDPKVYYNSDSKVFHFIPSSPTAKVTPYVASKTIKSTGATFWKNLMLPPPKFKSPDQAIKKVQELSDRYFPVSHGFRNSNLFRFACKLHDYGVSKDDALMYLMLRYVVSDFDGTEIEGIVESAYK</sequence>
<dbReference type="EMBL" id="QROO01000013">
    <property type="protein sequence ID" value="RHL37563.1"/>
    <property type="molecule type" value="Genomic_DNA"/>
</dbReference>
<evidence type="ECO:0008006" key="5">
    <source>
        <dbReference type="Google" id="ProtNLM"/>
    </source>
</evidence>
<organism evidence="3 4">
    <name type="scientific">Bacteroides xylanisolvens</name>
    <dbReference type="NCBI Taxonomy" id="371601"/>
    <lineage>
        <taxon>Bacteria</taxon>
        <taxon>Pseudomonadati</taxon>
        <taxon>Bacteroidota</taxon>
        <taxon>Bacteroidia</taxon>
        <taxon>Bacteroidales</taxon>
        <taxon>Bacteroidaceae</taxon>
        <taxon>Bacteroides</taxon>
    </lineage>
</organism>
<dbReference type="InterPro" id="IPR014907">
    <property type="entry name" value="BT4734-like_N"/>
</dbReference>
<evidence type="ECO:0000313" key="4">
    <source>
        <dbReference type="Proteomes" id="UP000284495"/>
    </source>
</evidence>
<gene>
    <name evidence="3" type="ORF">DW027_11635</name>
</gene>
<evidence type="ECO:0000259" key="2">
    <source>
        <dbReference type="Pfam" id="PF08800"/>
    </source>
</evidence>
<feature type="domain" description="Primase C-terminal 1" evidence="1">
    <location>
        <begin position="239"/>
        <end position="292"/>
    </location>
</feature>
<proteinExistence type="predicted"/>
<comment type="caution">
    <text evidence="3">The sequence shown here is derived from an EMBL/GenBank/DDBJ whole genome shotgun (WGS) entry which is preliminary data.</text>
</comment>
<reference evidence="3 4" key="1">
    <citation type="submission" date="2018-08" db="EMBL/GenBank/DDBJ databases">
        <title>A genome reference for cultivated species of the human gut microbiota.</title>
        <authorList>
            <person name="Zou Y."/>
            <person name="Xue W."/>
            <person name="Luo G."/>
        </authorList>
    </citation>
    <scope>NUCLEOTIDE SEQUENCE [LARGE SCALE GENOMIC DNA]</scope>
    <source>
        <strain evidence="3 4">AF38-2</strain>
    </source>
</reference>
<name>A0A415KMR0_9BACE</name>
<accession>A0A415KMR0</accession>
<evidence type="ECO:0000259" key="1">
    <source>
        <dbReference type="Pfam" id="PF08708"/>
    </source>
</evidence>
<dbReference type="Pfam" id="PF08800">
    <property type="entry name" value="BT4734-like_N"/>
    <property type="match status" value="1"/>
</dbReference>
<dbReference type="InterPro" id="IPR014820">
    <property type="entry name" value="PriCT_1"/>
</dbReference>
<dbReference type="AlphaFoldDB" id="A0A415KMR0"/>